<evidence type="ECO:0000256" key="4">
    <source>
        <dbReference type="ARBA" id="ARBA00022801"/>
    </source>
</evidence>
<dbReference type="Gene3D" id="3.40.50.1820">
    <property type="entry name" value="alpha/beta hydrolase"/>
    <property type="match status" value="1"/>
</dbReference>
<dbReference type="AlphaFoldDB" id="G8ZV68"/>
<dbReference type="OrthoDB" id="194865at2759"/>
<comment type="similarity">
    <text evidence="1 6">Belongs to the AB hydrolase superfamily.</text>
</comment>
<dbReference type="PIRSF" id="PIRSF022950">
    <property type="entry name" value="PPase_methylesterase_euk"/>
    <property type="match status" value="1"/>
</dbReference>
<dbReference type="eggNOG" id="KOG2564">
    <property type="taxonomic scope" value="Eukaryota"/>
</dbReference>
<dbReference type="SUPFAM" id="SSF53474">
    <property type="entry name" value="alpha/beta-Hydrolases"/>
    <property type="match status" value="1"/>
</dbReference>
<dbReference type="PANTHER" id="PTHR14189:SF0">
    <property type="entry name" value="PROTEIN PHOSPHATASE METHYLESTERASE 1"/>
    <property type="match status" value="1"/>
</dbReference>
<evidence type="ECO:0000313" key="9">
    <source>
        <dbReference type="EMBL" id="CCE92512.1"/>
    </source>
</evidence>
<feature type="active site" evidence="7">
    <location>
        <position position="189"/>
    </location>
</feature>
<name>G8ZV68_TORDE</name>
<keyword evidence="3 6" id="KW-0719">Serine esterase</keyword>
<dbReference type="Proteomes" id="UP000005627">
    <property type="component" value="Chromosome 5"/>
</dbReference>
<feature type="domain" description="AB hydrolase-1" evidence="8">
    <location>
        <begin position="98"/>
        <end position="350"/>
    </location>
</feature>
<evidence type="ECO:0000256" key="6">
    <source>
        <dbReference type="PIRNR" id="PIRNR022950"/>
    </source>
</evidence>
<evidence type="ECO:0000256" key="7">
    <source>
        <dbReference type="PIRSR" id="PIRSR022950-1"/>
    </source>
</evidence>
<dbReference type="STRING" id="1076872.G8ZV68"/>
<comment type="function">
    <text evidence="6">Demethylates proteins that have been reversibly carboxymethylated.</text>
</comment>
<dbReference type="HOGENOM" id="CLU_024818_3_0_1"/>
<gene>
    <name evidence="9" type="primary">TDEL0E02690</name>
    <name evidence="9" type="ORF">TDEL_0E02690</name>
</gene>
<evidence type="ECO:0000256" key="1">
    <source>
        <dbReference type="ARBA" id="ARBA00008645"/>
    </source>
</evidence>
<dbReference type="InterPro" id="IPR000073">
    <property type="entry name" value="AB_hydrolase_1"/>
</dbReference>
<dbReference type="GO" id="GO:0051723">
    <property type="term" value="F:protein methylesterase activity"/>
    <property type="evidence" value="ECO:0007669"/>
    <property type="project" value="UniProtKB-EC"/>
</dbReference>
<dbReference type="PANTHER" id="PTHR14189">
    <property type="entry name" value="PROTEIN PHOSPHATASE METHYLESTERASE-1 RELATED"/>
    <property type="match status" value="1"/>
</dbReference>
<dbReference type="Pfam" id="PF00561">
    <property type="entry name" value="Abhydrolase_1"/>
    <property type="match status" value="1"/>
</dbReference>
<dbReference type="InParanoid" id="G8ZV68"/>
<evidence type="ECO:0000259" key="8">
    <source>
        <dbReference type="Pfam" id="PF00561"/>
    </source>
</evidence>
<organism evidence="9 10">
    <name type="scientific">Torulaspora delbrueckii</name>
    <name type="common">Yeast</name>
    <name type="synonym">Candida colliculosa</name>
    <dbReference type="NCBI Taxonomy" id="4950"/>
    <lineage>
        <taxon>Eukaryota</taxon>
        <taxon>Fungi</taxon>
        <taxon>Dikarya</taxon>
        <taxon>Ascomycota</taxon>
        <taxon>Saccharomycotina</taxon>
        <taxon>Saccharomycetes</taxon>
        <taxon>Saccharomycetales</taxon>
        <taxon>Saccharomycetaceae</taxon>
        <taxon>Torulaspora</taxon>
    </lineage>
</organism>
<feature type="active site" evidence="7">
    <location>
        <position position="343"/>
    </location>
</feature>
<dbReference type="EC" id="3.1.1.-" evidence="6"/>
<proteinExistence type="inferred from homology"/>
<protein>
    <recommendedName>
        <fullName evidence="2 6">Protein phosphatase methylesterase 1</fullName>
        <shortName evidence="6">PME-1</shortName>
        <ecNumber evidence="6">3.1.1.-</ecNumber>
    </recommendedName>
</protein>
<dbReference type="InterPro" id="IPR029058">
    <property type="entry name" value="AB_hydrolase_fold"/>
</dbReference>
<feature type="active site" evidence="7">
    <location>
        <position position="217"/>
    </location>
</feature>
<evidence type="ECO:0000256" key="3">
    <source>
        <dbReference type="ARBA" id="ARBA00022487"/>
    </source>
</evidence>
<evidence type="ECO:0000256" key="2">
    <source>
        <dbReference type="ARBA" id="ARBA00020672"/>
    </source>
</evidence>
<dbReference type="RefSeq" id="XP_003681723.1">
    <property type="nucleotide sequence ID" value="XM_003681675.1"/>
</dbReference>
<dbReference type="KEGG" id="tdl:TDEL_0E02690"/>
<sequence>MAGSDLRRKAVLRHLDLVGQSSPEEEEKDALGELPSLGNHELKIHHRPVNDGYDNENEAVLGWNDFFDHQERIRVEERNFEFNTYYSLPKSLEEPSVPVFVFHHGAGSSGLTFANLSKKMEEKTDGRCAVFAFDARGHGQTRPIDSEKDVSYALSEFVKDFVTLLDRFFNSHLSGLAATRLSIILVGHSLGASICTFSHSELTTETKKRLVGICMLDIVEEAAIKALEKVHTFLLSTPNVFANYEEAIDWHVSHGLSRCRESAQVAIPALFTGTKSGKIMRITNLKDFQPYWDTWFKGLSQRFVSSPTAKLLLLAGNENLDKELIIGQMQGMYQLVVSQDSGHFIQEDEPIKTAITLIDFWKRNDSRSTVIKSNWGKRN</sequence>
<keyword evidence="4 6" id="KW-0378">Hydrolase</keyword>
<dbReference type="EMBL" id="HE616746">
    <property type="protein sequence ID" value="CCE92512.1"/>
    <property type="molecule type" value="Genomic_DNA"/>
</dbReference>
<dbReference type="FunCoup" id="G8ZV68">
    <property type="interactions" value="894"/>
</dbReference>
<dbReference type="InterPro" id="IPR016812">
    <property type="entry name" value="PPase_methylesterase_euk"/>
</dbReference>
<dbReference type="GO" id="GO:0005763">
    <property type="term" value="C:mitochondrial small ribosomal subunit"/>
    <property type="evidence" value="ECO:0007669"/>
    <property type="project" value="EnsemblFungi"/>
</dbReference>
<keyword evidence="10" id="KW-1185">Reference proteome</keyword>
<accession>G8ZV68</accession>
<dbReference type="GeneID" id="11503913"/>
<evidence type="ECO:0000313" key="10">
    <source>
        <dbReference type="Proteomes" id="UP000005627"/>
    </source>
</evidence>
<reference evidence="9 10" key="1">
    <citation type="journal article" date="2011" name="Proc. Natl. Acad. Sci. U.S.A.">
        <title>Evolutionary erosion of yeast sex chromosomes by mating-type switching accidents.</title>
        <authorList>
            <person name="Gordon J.L."/>
            <person name="Armisen D."/>
            <person name="Proux-Wera E."/>
            <person name="Oheigeartaigh S.S."/>
            <person name="Byrne K.P."/>
            <person name="Wolfe K.H."/>
        </authorList>
    </citation>
    <scope>NUCLEOTIDE SEQUENCE [LARGE SCALE GENOMIC DNA]</scope>
    <source>
        <strain evidence="10">ATCC 10662 / CBS 1146 / NBRC 0425 / NCYC 2629 / NRRL Y-866</strain>
    </source>
</reference>
<evidence type="ECO:0000256" key="5">
    <source>
        <dbReference type="ARBA" id="ARBA00049203"/>
    </source>
</evidence>
<comment type="catalytic activity">
    <reaction evidence="5">
        <text>[phosphatase 2A protein]-C-terminal L-leucine methyl ester + H2O = [phosphatase 2A protein]-C-terminal L-leucine + methanol + H(+)</text>
        <dbReference type="Rhea" id="RHEA:48548"/>
        <dbReference type="Rhea" id="RHEA-COMP:12134"/>
        <dbReference type="Rhea" id="RHEA-COMP:12135"/>
        <dbReference type="ChEBI" id="CHEBI:15377"/>
        <dbReference type="ChEBI" id="CHEBI:15378"/>
        <dbReference type="ChEBI" id="CHEBI:17790"/>
        <dbReference type="ChEBI" id="CHEBI:90516"/>
        <dbReference type="ChEBI" id="CHEBI:90517"/>
        <dbReference type="EC" id="3.1.1.89"/>
    </reaction>
</comment>